<evidence type="ECO:0000256" key="15">
    <source>
        <dbReference type="SAM" id="Phobius"/>
    </source>
</evidence>
<dbReference type="EMBL" id="CZBF01000002">
    <property type="protein sequence ID" value="CUP59496.1"/>
    <property type="molecule type" value="Genomic_DNA"/>
</dbReference>
<feature type="coiled-coil region" evidence="13">
    <location>
        <begin position="278"/>
        <end position="305"/>
    </location>
</feature>
<dbReference type="InterPro" id="IPR005467">
    <property type="entry name" value="His_kinase_dom"/>
</dbReference>
<evidence type="ECO:0000259" key="17">
    <source>
        <dbReference type="PROSITE" id="PS50110"/>
    </source>
</evidence>
<proteinExistence type="predicted"/>
<keyword evidence="8 18" id="KW-0418">Kinase</keyword>
<feature type="transmembrane region" description="Helical" evidence="15">
    <location>
        <begin position="253"/>
        <end position="274"/>
    </location>
</feature>
<comment type="catalytic activity">
    <reaction evidence="1">
        <text>ATP + protein L-histidine = ADP + protein N-phospho-L-histidine.</text>
        <dbReference type="EC" id="2.7.13.3"/>
    </reaction>
</comment>
<keyword evidence="15" id="KW-0812">Transmembrane</keyword>
<evidence type="ECO:0000256" key="4">
    <source>
        <dbReference type="ARBA" id="ARBA00022475"/>
    </source>
</evidence>
<dbReference type="PANTHER" id="PTHR43047">
    <property type="entry name" value="TWO-COMPONENT HISTIDINE PROTEIN KINASE"/>
    <property type="match status" value="1"/>
</dbReference>
<sequence>MINWNRLIRKTSHPRSLLAKIAAGYITVLLTVGCIIYIGIHEWREIRSIETNVRQINRQKRAIRNVYMKMLELSLFCDTFTEWDEKDFNTYLKQKSAVDSLLYGLQELHPNARIDSIRILWRDKEQSMLQIKEIMRKQQQAGREIAGQLPQTAGQSPPKKTGRKGGFLKRLFGKKEKTETSPDTSALHTLNRSIADRQRQYARQFSEQAHILASRNRLLNEQLQQVIRHMDRNIQEEMQQREEKLGRTGERSLAIVAGLVVFMLLLLGGSYMIIHRDMARINRYKKRLEETIGQLEHTVAENEELIAARKRIMLTVTHDLRTPLTTINSYAELLATEKKISKRKEYNRTIRRVAGHMEAMLNTLLGFFRLESGKEEVNPVPFRLHTVIETLEADFMPLAADKNLFLNMESPRDRVVIGDKKRIVQIGHNLLSNAIKFTERGAVTLRMRFDNGTLQLSVEDTGTGMSAEEQARVFTAFERLPNAMAEEGVGLGLSIVKELVGLLGGTIELTSRKGSGSCFTVLLPVSTAEETVKKENGTRSLVQPFTVVALDNDTVLLAAVKEMFAHHGVMCTTCGCVRDLMECIRRQNYDLMITDLKMPQMNGFDVLKLLRTANVGNSRTIPVIAATASGGCNTADLHEAGFSACLKKPFSVEELLQVCTGCLGDERQQEQVDFHALLEYGDRLEMLETLIRETTDDIAAMAESAERNDCESLREWTHHLSSSWEIIHAGKPLRDLFMLLQGNGEYSADEFGRAVRKVLDKGKEIIDLAQQAKESYESDCG</sequence>
<evidence type="ECO:0000256" key="2">
    <source>
        <dbReference type="ARBA" id="ARBA00004236"/>
    </source>
</evidence>
<dbReference type="InterPro" id="IPR001789">
    <property type="entry name" value="Sig_transdc_resp-reg_receiver"/>
</dbReference>
<dbReference type="SMART" id="SM00448">
    <property type="entry name" value="REC"/>
    <property type="match status" value="1"/>
</dbReference>
<comment type="subcellular location">
    <subcellularLocation>
        <location evidence="2">Cell membrane</location>
    </subcellularLocation>
</comment>
<dbReference type="Gene3D" id="3.30.565.10">
    <property type="entry name" value="Histidine kinase-like ATPase, C-terminal domain"/>
    <property type="match status" value="1"/>
</dbReference>
<dbReference type="SUPFAM" id="SSF47384">
    <property type="entry name" value="Homodimeric domain of signal transducing histidine kinase"/>
    <property type="match status" value="1"/>
</dbReference>
<accession>A0A174PI90</accession>
<dbReference type="PROSITE" id="PS51257">
    <property type="entry name" value="PROKAR_LIPOPROTEIN"/>
    <property type="match status" value="1"/>
</dbReference>
<reference evidence="18 19" key="1">
    <citation type="submission" date="2015-09" db="EMBL/GenBank/DDBJ databases">
        <authorList>
            <consortium name="Pathogen Informatics"/>
        </authorList>
    </citation>
    <scope>NUCLEOTIDE SEQUENCE [LARGE SCALE GENOMIC DNA]</scope>
    <source>
        <strain evidence="18 19">2789STDY5834942</strain>
    </source>
</reference>
<evidence type="ECO:0000256" key="9">
    <source>
        <dbReference type="ARBA" id="ARBA00022840"/>
    </source>
</evidence>
<keyword evidence="11 15" id="KW-0472">Membrane</keyword>
<gene>
    <name evidence="18" type="primary">rpfC_2</name>
    <name evidence="18" type="ORF">ERS852554_01142</name>
</gene>
<dbReference type="InterPro" id="IPR036641">
    <property type="entry name" value="HPT_dom_sf"/>
</dbReference>
<evidence type="ECO:0000259" key="16">
    <source>
        <dbReference type="PROSITE" id="PS50109"/>
    </source>
</evidence>
<feature type="transmembrane region" description="Helical" evidence="15">
    <location>
        <begin position="21"/>
        <end position="40"/>
    </location>
</feature>
<keyword evidence="13" id="KW-0175">Coiled coil</keyword>
<dbReference type="SUPFAM" id="SSF52172">
    <property type="entry name" value="CheY-like"/>
    <property type="match status" value="1"/>
</dbReference>
<evidence type="ECO:0000313" key="19">
    <source>
        <dbReference type="Proteomes" id="UP000095788"/>
    </source>
</evidence>
<dbReference type="SUPFAM" id="SSF47226">
    <property type="entry name" value="Histidine-containing phosphotransfer domain, HPT domain"/>
    <property type="match status" value="1"/>
</dbReference>
<keyword evidence="15" id="KW-1133">Transmembrane helix</keyword>
<evidence type="ECO:0000256" key="11">
    <source>
        <dbReference type="ARBA" id="ARBA00023136"/>
    </source>
</evidence>
<protein>
    <recommendedName>
        <fullName evidence="3">histidine kinase</fullName>
        <ecNumber evidence="3">2.7.13.3</ecNumber>
    </recommendedName>
</protein>
<dbReference type="SUPFAM" id="SSF55874">
    <property type="entry name" value="ATPase domain of HSP90 chaperone/DNA topoisomerase II/histidine kinase"/>
    <property type="match status" value="1"/>
</dbReference>
<evidence type="ECO:0000313" key="18">
    <source>
        <dbReference type="EMBL" id="CUP59496.1"/>
    </source>
</evidence>
<keyword evidence="5 12" id="KW-0597">Phosphoprotein</keyword>
<evidence type="ECO:0000256" key="14">
    <source>
        <dbReference type="SAM" id="MobiDB-lite"/>
    </source>
</evidence>
<dbReference type="Pfam" id="PF00512">
    <property type="entry name" value="HisKA"/>
    <property type="match status" value="1"/>
</dbReference>
<evidence type="ECO:0000256" key="1">
    <source>
        <dbReference type="ARBA" id="ARBA00000085"/>
    </source>
</evidence>
<feature type="region of interest" description="Disordered" evidence="14">
    <location>
        <begin position="142"/>
        <end position="187"/>
    </location>
</feature>
<dbReference type="PROSITE" id="PS50110">
    <property type="entry name" value="RESPONSE_REGULATORY"/>
    <property type="match status" value="1"/>
</dbReference>
<evidence type="ECO:0000256" key="6">
    <source>
        <dbReference type="ARBA" id="ARBA00022679"/>
    </source>
</evidence>
<dbReference type="GO" id="GO:0005524">
    <property type="term" value="F:ATP binding"/>
    <property type="evidence" value="ECO:0007669"/>
    <property type="project" value="UniProtKB-KW"/>
</dbReference>
<dbReference type="Proteomes" id="UP000095788">
    <property type="component" value="Unassembled WGS sequence"/>
</dbReference>
<dbReference type="Gene3D" id="3.40.50.2300">
    <property type="match status" value="1"/>
</dbReference>
<evidence type="ECO:0000256" key="5">
    <source>
        <dbReference type="ARBA" id="ARBA00022553"/>
    </source>
</evidence>
<feature type="domain" description="Response regulatory" evidence="17">
    <location>
        <begin position="546"/>
        <end position="663"/>
    </location>
</feature>
<keyword evidence="9" id="KW-0067">ATP-binding</keyword>
<dbReference type="SMART" id="SM00387">
    <property type="entry name" value="HATPase_c"/>
    <property type="match status" value="1"/>
</dbReference>
<dbReference type="PANTHER" id="PTHR43047:SF72">
    <property type="entry name" value="OSMOSENSING HISTIDINE PROTEIN KINASE SLN1"/>
    <property type="match status" value="1"/>
</dbReference>
<evidence type="ECO:0000256" key="8">
    <source>
        <dbReference type="ARBA" id="ARBA00022777"/>
    </source>
</evidence>
<dbReference type="PROSITE" id="PS50109">
    <property type="entry name" value="HIS_KIN"/>
    <property type="match status" value="1"/>
</dbReference>
<organism evidence="18 19">
    <name type="scientific">Bacteroides uniformis</name>
    <dbReference type="NCBI Taxonomy" id="820"/>
    <lineage>
        <taxon>Bacteria</taxon>
        <taxon>Pseudomonadati</taxon>
        <taxon>Bacteroidota</taxon>
        <taxon>Bacteroidia</taxon>
        <taxon>Bacteroidales</taxon>
        <taxon>Bacteroidaceae</taxon>
        <taxon>Bacteroides</taxon>
    </lineage>
</organism>
<dbReference type="FunFam" id="3.30.565.10:FF:000023">
    <property type="entry name" value="PAS domain-containing sensor histidine kinase"/>
    <property type="match status" value="1"/>
</dbReference>
<dbReference type="GO" id="GO:0009927">
    <property type="term" value="F:histidine phosphotransfer kinase activity"/>
    <property type="evidence" value="ECO:0007669"/>
    <property type="project" value="TreeGrafter"/>
</dbReference>
<dbReference type="RefSeq" id="WP_057279611.1">
    <property type="nucleotide sequence ID" value="NZ_CZBF01000002.1"/>
</dbReference>
<name>A0A174PI90_BACUN</name>
<feature type="modified residue" description="4-aspartylphosphate" evidence="12">
    <location>
        <position position="595"/>
    </location>
</feature>
<dbReference type="InterPro" id="IPR004358">
    <property type="entry name" value="Sig_transdc_His_kin-like_C"/>
</dbReference>
<dbReference type="PRINTS" id="PR00344">
    <property type="entry name" value="BCTRLSENSOR"/>
</dbReference>
<evidence type="ECO:0000256" key="10">
    <source>
        <dbReference type="ARBA" id="ARBA00023012"/>
    </source>
</evidence>
<dbReference type="GO" id="GO:0005886">
    <property type="term" value="C:plasma membrane"/>
    <property type="evidence" value="ECO:0007669"/>
    <property type="project" value="UniProtKB-SubCell"/>
</dbReference>
<evidence type="ECO:0000256" key="13">
    <source>
        <dbReference type="SAM" id="Coils"/>
    </source>
</evidence>
<dbReference type="Gene3D" id="1.10.287.130">
    <property type="match status" value="1"/>
</dbReference>
<keyword evidence="10" id="KW-0902">Two-component regulatory system</keyword>
<dbReference type="SMART" id="SM00388">
    <property type="entry name" value="HisKA"/>
    <property type="match status" value="1"/>
</dbReference>
<dbReference type="Pfam" id="PF00072">
    <property type="entry name" value="Response_reg"/>
    <property type="match status" value="1"/>
</dbReference>
<keyword evidence="4" id="KW-1003">Cell membrane</keyword>
<evidence type="ECO:0000256" key="12">
    <source>
        <dbReference type="PROSITE-ProRule" id="PRU00169"/>
    </source>
</evidence>
<evidence type="ECO:0000256" key="7">
    <source>
        <dbReference type="ARBA" id="ARBA00022741"/>
    </source>
</evidence>
<dbReference type="InterPro" id="IPR036890">
    <property type="entry name" value="HATPase_C_sf"/>
</dbReference>
<dbReference type="GO" id="GO:0000155">
    <property type="term" value="F:phosphorelay sensor kinase activity"/>
    <property type="evidence" value="ECO:0007669"/>
    <property type="project" value="InterPro"/>
</dbReference>
<dbReference type="AlphaFoldDB" id="A0A174PI90"/>
<dbReference type="CDD" id="cd00082">
    <property type="entry name" value="HisKA"/>
    <property type="match status" value="1"/>
</dbReference>
<feature type="domain" description="Histidine kinase" evidence="16">
    <location>
        <begin position="315"/>
        <end position="527"/>
    </location>
</feature>
<dbReference type="InterPro" id="IPR003594">
    <property type="entry name" value="HATPase_dom"/>
</dbReference>
<evidence type="ECO:0000256" key="3">
    <source>
        <dbReference type="ARBA" id="ARBA00012438"/>
    </source>
</evidence>
<keyword evidence="7" id="KW-0547">Nucleotide-binding</keyword>
<dbReference type="EC" id="2.7.13.3" evidence="3"/>
<dbReference type="Pfam" id="PF02518">
    <property type="entry name" value="HATPase_c"/>
    <property type="match status" value="1"/>
</dbReference>
<keyword evidence="6 18" id="KW-0808">Transferase</keyword>
<dbReference type="InterPro" id="IPR036097">
    <property type="entry name" value="HisK_dim/P_sf"/>
</dbReference>
<dbReference type="InterPro" id="IPR003661">
    <property type="entry name" value="HisK_dim/P_dom"/>
</dbReference>
<dbReference type="InterPro" id="IPR011006">
    <property type="entry name" value="CheY-like_superfamily"/>
</dbReference>